<keyword evidence="3" id="KW-1185">Reference proteome</keyword>
<comment type="caution">
    <text evidence="2">The sequence shown here is derived from an EMBL/GenBank/DDBJ whole genome shotgun (WGS) entry which is preliminary data.</text>
</comment>
<dbReference type="Gene3D" id="3.40.50.1000">
    <property type="entry name" value="HAD superfamily/HAD-like"/>
    <property type="match status" value="1"/>
</dbReference>
<proteinExistence type="predicted"/>
<dbReference type="InterPro" id="IPR010033">
    <property type="entry name" value="HAD_SF_ppase_IIIC"/>
</dbReference>
<name>A0A9P5CS02_CRYP1</name>
<dbReference type="InterPro" id="IPR036412">
    <property type="entry name" value="HAD-like_sf"/>
</dbReference>
<feature type="compositionally biased region" description="Low complexity" evidence="1">
    <location>
        <begin position="8"/>
        <end position="27"/>
    </location>
</feature>
<reference evidence="2" key="1">
    <citation type="journal article" date="2020" name="Phytopathology">
        <title>Genome sequence of the chestnut blight fungus Cryphonectria parasitica EP155: A fundamental resource for an archetypical invasive plant pathogen.</title>
        <authorList>
            <person name="Crouch J.A."/>
            <person name="Dawe A."/>
            <person name="Aerts A."/>
            <person name="Barry K."/>
            <person name="Churchill A.C.L."/>
            <person name="Grimwood J."/>
            <person name="Hillman B."/>
            <person name="Milgroom M.G."/>
            <person name="Pangilinan J."/>
            <person name="Smith M."/>
            <person name="Salamov A."/>
            <person name="Schmutz J."/>
            <person name="Yadav J."/>
            <person name="Grigoriev I.V."/>
            <person name="Nuss D."/>
        </authorList>
    </citation>
    <scope>NUCLEOTIDE SEQUENCE</scope>
    <source>
        <strain evidence="2">EP155</strain>
    </source>
</reference>
<dbReference type="SFLD" id="SFLDG01131">
    <property type="entry name" value="C1.5.2:_MDP_Like"/>
    <property type="match status" value="1"/>
</dbReference>
<evidence type="ECO:0000313" key="3">
    <source>
        <dbReference type="Proteomes" id="UP000803844"/>
    </source>
</evidence>
<accession>A0A9P5CS02</accession>
<gene>
    <name evidence="2" type="ORF">M406DRAFT_223284</name>
</gene>
<dbReference type="PANTHER" id="PTHR17901:SF14">
    <property type="entry name" value="MAGNESIUM-DEPENDENT PHOSPHATASE 1"/>
    <property type="match status" value="1"/>
</dbReference>
<dbReference type="NCBIfam" id="TIGR01685">
    <property type="entry name" value="MDP-1"/>
    <property type="match status" value="1"/>
</dbReference>
<dbReference type="SUPFAM" id="SSF56784">
    <property type="entry name" value="HAD-like"/>
    <property type="match status" value="1"/>
</dbReference>
<dbReference type="Pfam" id="PF12689">
    <property type="entry name" value="Acid_PPase"/>
    <property type="match status" value="1"/>
</dbReference>
<dbReference type="FunFam" id="3.40.50.1000:FF:000155">
    <property type="entry name" value="Putative magnesium dependent phosphatase"/>
    <property type="match status" value="1"/>
</dbReference>
<dbReference type="SFLD" id="SFLDS00003">
    <property type="entry name" value="Haloacid_Dehalogenase"/>
    <property type="match status" value="1"/>
</dbReference>
<dbReference type="InterPro" id="IPR010036">
    <property type="entry name" value="MDP_1_eu_arc"/>
</dbReference>
<dbReference type="GeneID" id="63832775"/>
<dbReference type="NCBIfam" id="TIGR01681">
    <property type="entry name" value="HAD-SF-IIIC"/>
    <property type="match status" value="1"/>
</dbReference>
<feature type="non-terminal residue" evidence="2">
    <location>
        <position position="220"/>
    </location>
</feature>
<sequence>MPKKLVKSATFSSISSGSTSTSTPTPISLPVPRILTDGGPLPKLVVFDLDYTLWPFWVDTHVNGSIKTVPGSNNTACADRIGEEFAFYRDVPGVLYALPQLGMRVGVASRTSAADLARDMLKLLHIHPPAPEDGKKAGKTRKALDMFDAGLQIYPGSKLTHMQKLQKETGLPYEEFLFFDDESRNRETESLGVTMCLVRDGVTWGELERGVREWRKRRGF</sequence>
<evidence type="ECO:0000313" key="2">
    <source>
        <dbReference type="EMBL" id="KAF3768077.1"/>
    </source>
</evidence>
<dbReference type="EMBL" id="MU032346">
    <property type="protein sequence ID" value="KAF3768077.1"/>
    <property type="molecule type" value="Genomic_DNA"/>
</dbReference>
<dbReference type="Proteomes" id="UP000803844">
    <property type="component" value="Unassembled WGS sequence"/>
</dbReference>
<feature type="region of interest" description="Disordered" evidence="1">
    <location>
        <begin position="1"/>
        <end position="27"/>
    </location>
</feature>
<protein>
    <submittedName>
        <fullName evidence="2">Magnesium-dependent phosphatase-1</fullName>
    </submittedName>
</protein>
<dbReference type="PANTHER" id="PTHR17901">
    <property type="entry name" value="MAGNESIUM-DEPENDENT PHOSPHATASE 1 MDP1"/>
    <property type="match status" value="1"/>
</dbReference>
<dbReference type="GO" id="GO:0003993">
    <property type="term" value="F:acid phosphatase activity"/>
    <property type="evidence" value="ECO:0007669"/>
    <property type="project" value="TreeGrafter"/>
</dbReference>
<organism evidence="2 3">
    <name type="scientific">Cryphonectria parasitica (strain ATCC 38755 / EP155)</name>
    <dbReference type="NCBI Taxonomy" id="660469"/>
    <lineage>
        <taxon>Eukaryota</taxon>
        <taxon>Fungi</taxon>
        <taxon>Dikarya</taxon>
        <taxon>Ascomycota</taxon>
        <taxon>Pezizomycotina</taxon>
        <taxon>Sordariomycetes</taxon>
        <taxon>Sordariomycetidae</taxon>
        <taxon>Diaporthales</taxon>
        <taxon>Cryphonectriaceae</taxon>
        <taxon>Cryphonectria-Endothia species complex</taxon>
        <taxon>Cryphonectria</taxon>
    </lineage>
</organism>
<evidence type="ECO:0000256" key="1">
    <source>
        <dbReference type="SAM" id="MobiDB-lite"/>
    </source>
</evidence>
<dbReference type="AlphaFoldDB" id="A0A9P5CS02"/>
<dbReference type="OrthoDB" id="2865258at2759"/>
<dbReference type="SFLD" id="SFLDG01129">
    <property type="entry name" value="C1.5:_HAD__Beta-PGM__Phosphata"/>
    <property type="match status" value="1"/>
</dbReference>
<dbReference type="InterPro" id="IPR023214">
    <property type="entry name" value="HAD_sf"/>
</dbReference>
<dbReference type="RefSeq" id="XP_040779038.1">
    <property type="nucleotide sequence ID" value="XM_040915646.1"/>
</dbReference>